<feature type="region of interest" description="Disordered" evidence="3">
    <location>
        <begin position="1"/>
        <end position="43"/>
    </location>
</feature>
<dbReference type="Pfam" id="PF24883">
    <property type="entry name" value="NPHP3_N"/>
    <property type="match status" value="1"/>
</dbReference>
<feature type="repeat" description="ANK" evidence="2">
    <location>
        <begin position="972"/>
        <end position="995"/>
    </location>
</feature>
<feature type="repeat" description="ANK" evidence="2">
    <location>
        <begin position="776"/>
        <end position="808"/>
    </location>
</feature>
<proteinExistence type="predicted"/>
<evidence type="ECO:0000256" key="3">
    <source>
        <dbReference type="SAM" id="MobiDB-lite"/>
    </source>
</evidence>
<feature type="compositionally biased region" description="Gly residues" evidence="3">
    <location>
        <begin position="191"/>
        <end position="209"/>
    </location>
</feature>
<evidence type="ECO:0000313" key="7">
    <source>
        <dbReference type="Proteomes" id="UP001218188"/>
    </source>
</evidence>
<dbReference type="PANTHER" id="PTHR10039">
    <property type="entry name" value="AMELOGENIN"/>
    <property type="match status" value="1"/>
</dbReference>
<dbReference type="SUPFAM" id="SSF48403">
    <property type="entry name" value="Ankyrin repeat"/>
    <property type="match status" value="1"/>
</dbReference>
<dbReference type="Pfam" id="PF12796">
    <property type="entry name" value="Ank_2"/>
    <property type="match status" value="2"/>
</dbReference>
<feature type="repeat" description="ANK" evidence="2">
    <location>
        <begin position="743"/>
        <end position="775"/>
    </location>
</feature>
<name>A0AAD6WPR7_9AGAR</name>
<dbReference type="SMART" id="SM00248">
    <property type="entry name" value="ANK"/>
    <property type="match status" value="9"/>
</dbReference>
<dbReference type="InterPro" id="IPR054471">
    <property type="entry name" value="GPIID_WHD"/>
</dbReference>
<evidence type="ECO:0000259" key="5">
    <source>
        <dbReference type="Pfam" id="PF24883"/>
    </source>
</evidence>
<feature type="compositionally biased region" description="Basic residues" evidence="3">
    <location>
        <begin position="9"/>
        <end position="25"/>
    </location>
</feature>
<gene>
    <name evidence="6" type="ORF">C8F04DRAFT_1245195</name>
</gene>
<feature type="non-terminal residue" evidence="6">
    <location>
        <position position="1011"/>
    </location>
</feature>
<feature type="domain" description="GPI inositol-deacylase winged helix" evidence="4">
    <location>
        <begin position="531"/>
        <end position="610"/>
    </location>
</feature>
<accession>A0AAD6WPR7</accession>
<feature type="repeat" description="ANK" evidence="2">
    <location>
        <begin position="908"/>
        <end position="940"/>
    </location>
</feature>
<feature type="domain" description="Nephrocystin 3-like N-terminal" evidence="5">
    <location>
        <begin position="261"/>
        <end position="421"/>
    </location>
</feature>
<dbReference type="InterPro" id="IPR036770">
    <property type="entry name" value="Ankyrin_rpt-contain_sf"/>
</dbReference>
<dbReference type="InterPro" id="IPR027417">
    <property type="entry name" value="P-loop_NTPase"/>
</dbReference>
<dbReference type="AlphaFoldDB" id="A0AAD6WPR7"/>
<evidence type="ECO:0000256" key="2">
    <source>
        <dbReference type="PROSITE-ProRule" id="PRU00023"/>
    </source>
</evidence>
<protein>
    <submittedName>
        <fullName evidence="6">Uncharacterized protein</fullName>
    </submittedName>
</protein>
<dbReference type="PRINTS" id="PR01415">
    <property type="entry name" value="ANKYRIN"/>
</dbReference>
<feature type="region of interest" description="Disordered" evidence="3">
    <location>
        <begin position="190"/>
        <end position="209"/>
    </location>
</feature>
<dbReference type="InterPro" id="IPR002110">
    <property type="entry name" value="Ankyrin_rpt"/>
</dbReference>
<dbReference type="Gene3D" id="1.25.40.20">
    <property type="entry name" value="Ankyrin repeat-containing domain"/>
    <property type="match status" value="1"/>
</dbReference>
<dbReference type="Pfam" id="PF13637">
    <property type="entry name" value="Ank_4"/>
    <property type="match status" value="1"/>
</dbReference>
<dbReference type="EMBL" id="JARJCM010000511">
    <property type="protein sequence ID" value="KAJ7016404.1"/>
    <property type="molecule type" value="Genomic_DNA"/>
</dbReference>
<dbReference type="Pfam" id="PF00023">
    <property type="entry name" value="Ank"/>
    <property type="match status" value="1"/>
</dbReference>
<feature type="repeat" description="ANK" evidence="2">
    <location>
        <begin position="875"/>
        <end position="907"/>
    </location>
</feature>
<dbReference type="Pfam" id="PF22939">
    <property type="entry name" value="WHD_GPIID"/>
    <property type="match status" value="1"/>
</dbReference>
<dbReference type="SUPFAM" id="SSF52540">
    <property type="entry name" value="P-loop containing nucleoside triphosphate hydrolases"/>
    <property type="match status" value="1"/>
</dbReference>
<dbReference type="InterPro" id="IPR056884">
    <property type="entry name" value="NPHP3-like_N"/>
</dbReference>
<organism evidence="6 7">
    <name type="scientific">Mycena alexandri</name>
    <dbReference type="NCBI Taxonomy" id="1745969"/>
    <lineage>
        <taxon>Eukaryota</taxon>
        <taxon>Fungi</taxon>
        <taxon>Dikarya</taxon>
        <taxon>Basidiomycota</taxon>
        <taxon>Agaricomycotina</taxon>
        <taxon>Agaricomycetes</taxon>
        <taxon>Agaricomycetidae</taxon>
        <taxon>Agaricales</taxon>
        <taxon>Marasmiineae</taxon>
        <taxon>Mycenaceae</taxon>
        <taxon>Mycena</taxon>
    </lineage>
</organism>
<keyword evidence="7" id="KW-1185">Reference proteome</keyword>
<dbReference type="PANTHER" id="PTHR10039:SF15">
    <property type="entry name" value="NACHT DOMAIN-CONTAINING PROTEIN"/>
    <property type="match status" value="1"/>
</dbReference>
<reference evidence="6" key="1">
    <citation type="submission" date="2023-03" db="EMBL/GenBank/DDBJ databases">
        <title>Massive genome expansion in bonnet fungi (Mycena s.s.) driven by repeated elements and novel gene families across ecological guilds.</title>
        <authorList>
            <consortium name="Lawrence Berkeley National Laboratory"/>
            <person name="Harder C.B."/>
            <person name="Miyauchi S."/>
            <person name="Viragh M."/>
            <person name="Kuo A."/>
            <person name="Thoen E."/>
            <person name="Andreopoulos B."/>
            <person name="Lu D."/>
            <person name="Skrede I."/>
            <person name="Drula E."/>
            <person name="Henrissat B."/>
            <person name="Morin E."/>
            <person name="Kohler A."/>
            <person name="Barry K."/>
            <person name="LaButti K."/>
            <person name="Morin E."/>
            <person name="Salamov A."/>
            <person name="Lipzen A."/>
            <person name="Mereny Z."/>
            <person name="Hegedus B."/>
            <person name="Baldrian P."/>
            <person name="Stursova M."/>
            <person name="Weitz H."/>
            <person name="Taylor A."/>
            <person name="Grigoriev I.V."/>
            <person name="Nagy L.G."/>
            <person name="Martin F."/>
            <person name="Kauserud H."/>
        </authorList>
    </citation>
    <scope>NUCLEOTIDE SEQUENCE</scope>
    <source>
        <strain evidence="6">CBHHK200</strain>
    </source>
</reference>
<evidence type="ECO:0000313" key="6">
    <source>
        <dbReference type="EMBL" id="KAJ7016404.1"/>
    </source>
</evidence>
<keyword evidence="1" id="KW-0677">Repeat</keyword>
<dbReference type="Gene3D" id="3.40.50.300">
    <property type="entry name" value="P-loop containing nucleotide triphosphate hydrolases"/>
    <property type="match status" value="1"/>
</dbReference>
<dbReference type="PROSITE" id="PS50297">
    <property type="entry name" value="ANK_REP_REGION"/>
    <property type="match status" value="8"/>
</dbReference>
<sequence length="1011" mass="110028">MGKLPLTGKSRKRAQQLKNARTARGKQKENIPGPNLPQASLSPNYTHLRTTKQEVEAGPEKCGAAGEETAQGKDCRATCAAGEPGCQLRSMSVIKTALSTKHRCQSKFGTHGTTATTLQLINSEPEIRLMCISDSTTAVHSGATWKRRCQLAVGAEAPHQSKFDVHSIATLHPLLHGMATPHQLSTLHIHGGTGGQGGQSTNLGGPGGVGEGPILHIESAIMHVQGGEELNIQHRDNILNWLSPINFFLRHEDISQMQTKGTGGWLLEHPRFKKWESGSGSTLWCCGIPGAGKTVLASMVVDHFQAACKNNKDIGVACIYLNHKEANSQTPSRILAGVWRQLVLDRDIGSIAENVYKQHQEKGTVPSLEEVVNVLSPSLKEFSQVFIIVDAMDEYPEFQRKILLQQLAVMGSNVNLMITSRPNIAPESASFPNLETLDIQAAPGDIQLYIHAQIESSPHLSRHIQRKPELREEILTKVMDTADGMFLLAKLYVRFLSTKNTIGHVREALKEPPKNLYDSYVIAMQQIEAQNEDNRKTAHSTLIWIVNAKRPLTVSELTVALAIKPGAQSLNEDYVLDIETILAVCAGLVIVDKESSVVRLVHYTTQQYLDSIQTRAFPDAQTEITCTLLTFLRFDGYPDSSWTPLQIEALPSLVEYSQYCLAHAVGQPEVQLRESLLEFLGRSFQWQKIMNTSEYSWERKWKSRPWNYADWPSQASALWIAAATNLVDSVKWLLEGAAWPQHSANQAVVVASYYGYTEIVQILVDKGADVNVAGGEYGSSLQAAAQGGHTEIVQILVDKGADVNVAGGEYGSSLQAAAQGGHKKIVKILVDKGADVNAAGGRYGSSLQAAAHRGRTKIVRILLDKGADVNAAGGFAGSALQAAATGGHTEIVKLLVEQDANINASNKNGFTSLYVASQNGHLEVVKFLVEQDASINASNAYGSTSLYVASEYGHLEVVKFLVEHDANINASNGSTSLYVAALNGHLDIVKFLAEKRCQCQCQYGFTSLYVA</sequence>
<evidence type="ECO:0000256" key="1">
    <source>
        <dbReference type="ARBA" id="ARBA00022737"/>
    </source>
</evidence>
<feature type="repeat" description="ANK" evidence="2">
    <location>
        <begin position="842"/>
        <end position="874"/>
    </location>
</feature>
<dbReference type="PROSITE" id="PS50088">
    <property type="entry name" value="ANK_REPEAT"/>
    <property type="match status" value="8"/>
</dbReference>
<feature type="repeat" description="ANK" evidence="2">
    <location>
        <begin position="809"/>
        <end position="841"/>
    </location>
</feature>
<evidence type="ECO:0000259" key="4">
    <source>
        <dbReference type="Pfam" id="PF22939"/>
    </source>
</evidence>
<comment type="caution">
    <text evidence="6">The sequence shown here is derived from an EMBL/GenBank/DDBJ whole genome shotgun (WGS) entry which is preliminary data.</text>
</comment>
<dbReference type="Proteomes" id="UP001218188">
    <property type="component" value="Unassembled WGS sequence"/>
</dbReference>
<keyword evidence="2" id="KW-0040">ANK repeat</keyword>
<feature type="repeat" description="ANK" evidence="2">
    <location>
        <begin position="941"/>
        <end position="973"/>
    </location>
</feature>